<reference evidence="2" key="1">
    <citation type="journal article" date="2015" name="Proc. Natl. Acad. Sci. U.S.A.">
        <title>Bacterial clade with the ribosomal RNA operon on a small plasmid rather than the chromosome.</title>
        <authorList>
            <person name="Anda M."/>
            <person name="Ohtsubo Y."/>
            <person name="Okubo T."/>
            <person name="Sugawara M."/>
            <person name="Nagata Y."/>
            <person name="Tsuda M."/>
            <person name="Minamisawa K."/>
            <person name="Mitsui H."/>
        </authorList>
    </citation>
    <scope>NUCLEOTIDE SEQUENCE</scope>
    <source>
        <strain evidence="2">JCM 14755</strain>
    </source>
</reference>
<dbReference type="SUPFAM" id="SSF53474">
    <property type="entry name" value="alpha/beta-Hydrolases"/>
    <property type="match status" value="1"/>
</dbReference>
<organism evidence="2">
    <name type="scientific">Aureimonas frigidaquae</name>
    <dbReference type="NCBI Taxonomy" id="424757"/>
    <lineage>
        <taxon>Bacteria</taxon>
        <taxon>Pseudomonadati</taxon>
        <taxon>Pseudomonadota</taxon>
        <taxon>Alphaproteobacteria</taxon>
        <taxon>Hyphomicrobiales</taxon>
        <taxon>Aurantimonadaceae</taxon>
        <taxon>Aureimonas</taxon>
    </lineage>
</organism>
<protein>
    <submittedName>
        <fullName evidence="2">Phospholipase/carboxylesterase</fullName>
    </submittedName>
</protein>
<feature type="domain" description="AB hydrolase-1" evidence="1">
    <location>
        <begin position="77"/>
        <end position="137"/>
    </location>
</feature>
<dbReference type="AlphaFoldDB" id="A0A0P0Z2J6"/>
<dbReference type="Pfam" id="PF00561">
    <property type="entry name" value="Abhydrolase_1"/>
    <property type="match status" value="1"/>
</dbReference>
<dbReference type="OrthoDB" id="9796570at2"/>
<sequence length="203" mass="21436">MTTPDTFIHQFIPGDGTVDRPLLLLHGTGGDENDLIDLGRTLAPGAPLLSPRGKVSENGMPRFFRRLAEGVFDEDDVRFRAGELAAFVAEARTAYGIGAPMALGFSNGANIAAALLLLHPEVLTGGVLLRAMVPLSRMPSPDLSDKRILFLSGALDPIIPADNAAMLAGHLKACGAQIEHHSLPTGHGLSQADLRYAHAFLSA</sequence>
<dbReference type="Gene3D" id="3.40.50.1820">
    <property type="entry name" value="alpha/beta hydrolase"/>
    <property type="match status" value="1"/>
</dbReference>
<dbReference type="EMBL" id="LC066377">
    <property type="protein sequence ID" value="BAT28148.1"/>
    <property type="molecule type" value="Genomic_DNA"/>
</dbReference>
<dbReference type="InterPro" id="IPR029058">
    <property type="entry name" value="AB_hydrolase_fold"/>
</dbReference>
<accession>A0A0P0Z2J6</accession>
<evidence type="ECO:0000259" key="1">
    <source>
        <dbReference type="Pfam" id="PF00561"/>
    </source>
</evidence>
<name>A0A0P0Z2J6_9HYPH</name>
<dbReference type="RefSeq" id="WP_062226361.1">
    <property type="nucleotide sequence ID" value="NZ_BBWR01000002.1"/>
</dbReference>
<proteinExistence type="predicted"/>
<dbReference type="InterPro" id="IPR000073">
    <property type="entry name" value="AB_hydrolase_1"/>
</dbReference>
<evidence type="ECO:0000313" key="2">
    <source>
        <dbReference type="EMBL" id="BAT28148.1"/>
    </source>
</evidence>